<evidence type="ECO:0000256" key="3">
    <source>
        <dbReference type="ARBA" id="ARBA00022777"/>
    </source>
</evidence>
<keyword evidence="9" id="KW-1185">Reference proteome</keyword>
<dbReference type="Proteomes" id="UP001527866">
    <property type="component" value="Unassembled WGS sequence"/>
</dbReference>
<keyword evidence="3 8" id="KW-0418">Kinase</keyword>
<dbReference type="RefSeq" id="WP_270683145.1">
    <property type="nucleotide sequence ID" value="NZ_JAQFWQ010000002.1"/>
</dbReference>
<evidence type="ECO:0000256" key="5">
    <source>
        <dbReference type="PROSITE-ProRule" id="PRU10141"/>
    </source>
</evidence>
<dbReference type="PANTHER" id="PTHR43289:SF34">
    <property type="entry name" value="SERINE_THREONINE-PROTEIN KINASE YBDM-RELATED"/>
    <property type="match status" value="1"/>
</dbReference>
<dbReference type="Gene3D" id="1.10.510.10">
    <property type="entry name" value="Transferase(Phosphotransferase) domain 1"/>
    <property type="match status" value="1"/>
</dbReference>
<evidence type="ECO:0000256" key="4">
    <source>
        <dbReference type="ARBA" id="ARBA00022840"/>
    </source>
</evidence>
<proteinExistence type="predicted"/>
<keyword evidence="1" id="KW-0808">Transferase</keyword>
<dbReference type="PROSITE" id="PS50011">
    <property type="entry name" value="PROTEIN_KINASE_DOM"/>
    <property type="match status" value="1"/>
</dbReference>
<feature type="binding site" evidence="5">
    <location>
        <position position="43"/>
    </location>
    <ligand>
        <name>ATP</name>
        <dbReference type="ChEBI" id="CHEBI:30616"/>
    </ligand>
</feature>
<evidence type="ECO:0000256" key="2">
    <source>
        <dbReference type="ARBA" id="ARBA00022741"/>
    </source>
</evidence>
<evidence type="ECO:0000259" key="7">
    <source>
        <dbReference type="PROSITE" id="PS50011"/>
    </source>
</evidence>
<dbReference type="InterPro" id="IPR017441">
    <property type="entry name" value="Protein_kinase_ATP_BS"/>
</dbReference>
<name>A0ABT4TX21_9ACTN</name>
<feature type="region of interest" description="Disordered" evidence="6">
    <location>
        <begin position="292"/>
        <end position="383"/>
    </location>
</feature>
<reference evidence="8 9" key="1">
    <citation type="submission" date="2023-01" db="EMBL/GenBank/DDBJ databases">
        <title>Draft genome sequence of Nocardiopsis sp. RSe5-2 isolated from halophytes.</title>
        <authorList>
            <person name="Duangmal K."/>
            <person name="Chantavorakit T."/>
        </authorList>
    </citation>
    <scope>NUCLEOTIDE SEQUENCE [LARGE SCALE GENOMIC DNA]</scope>
    <source>
        <strain evidence="8 9">RSe5-2</strain>
    </source>
</reference>
<gene>
    <name evidence="8" type="ORF">O4J56_01155</name>
</gene>
<dbReference type="PROSITE" id="PS00108">
    <property type="entry name" value="PROTEIN_KINASE_ST"/>
    <property type="match status" value="1"/>
</dbReference>
<organism evidence="8 9">
    <name type="scientific">Nocardiopsis endophytica</name>
    <dbReference type="NCBI Taxonomy" id="3018445"/>
    <lineage>
        <taxon>Bacteria</taxon>
        <taxon>Bacillati</taxon>
        <taxon>Actinomycetota</taxon>
        <taxon>Actinomycetes</taxon>
        <taxon>Streptosporangiales</taxon>
        <taxon>Nocardiopsidaceae</taxon>
        <taxon>Nocardiopsis</taxon>
    </lineage>
</organism>
<dbReference type="InterPro" id="IPR000719">
    <property type="entry name" value="Prot_kinase_dom"/>
</dbReference>
<dbReference type="EMBL" id="JAQFWQ010000002">
    <property type="protein sequence ID" value="MDA2809231.1"/>
    <property type="molecule type" value="Genomic_DNA"/>
</dbReference>
<accession>A0ABT4TX21</accession>
<protein>
    <submittedName>
        <fullName evidence="8">Protein kinase</fullName>
    </submittedName>
</protein>
<evidence type="ECO:0000313" key="8">
    <source>
        <dbReference type="EMBL" id="MDA2809231.1"/>
    </source>
</evidence>
<dbReference type="Pfam" id="PF00069">
    <property type="entry name" value="Pkinase"/>
    <property type="match status" value="1"/>
</dbReference>
<dbReference type="PROSITE" id="PS00107">
    <property type="entry name" value="PROTEIN_KINASE_ATP"/>
    <property type="match status" value="1"/>
</dbReference>
<dbReference type="SUPFAM" id="SSF56112">
    <property type="entry name" value="Protein kinase-like (PK-like)"/>
    <property type="match status" value="1"/>
</dbReference>
<dbReference type="GO" id="GO:0016301">
    <property type="term" value="F:kinase activity"/>
    <property type="evidence" value="ECO:0007669"/>
    <property type="project" value="UniProtKB-KW"/>
</dbReference>
<feature type="domain" description="Protein kinase" evidence="7">
    <location>
        <begin position="15"/>
        <end position="267"/>
    </location>
</feature>
<feature type="compositionally biased region" description="Low complexity" evidence="6">
    <location>
        <begin position="330"/>
        <end position="358"/>
    </location>
</feature>
<evidence type="ECO:0000313" key="9">
    <source>
        <dbReference type="Proteomes" id="UP001527866"/>
    </source>
</evidence>
<dbReference type="InterPro" id="IPR008271">
    <property type="entry name" value="Ser/Thr_kinase_AS"/>
</dbReference>
<sequence>MTGPPTVSPHRVGPYNLLSRLGGGGMGEVFLGRSPGGRPVAVKVVRAELAADPQFRKRFAAEVEAARKVGGFYTAQLVDSDTGAERPWLATAYIPGPSLHEVLQMRTALPLASVAVLGAGLAEGLTAIHGCGLVHRDLKPANVILADDGPRVIDFGIARALDATSTSLTRTVIGTPGFLSPEQARGKEVGPRSDVFALGCLLALASSGNPPFGTGPTEAVVYRVVHEEPDLEGVPSPLAALVRRCLAKKAEDRPGLDKVLSRLNALAGEEGRTEAAGWLPEDVTEVIRARTTRVATPVPEDPPAQKEKGKSGTKKPPKKPAEKPVKKPAPKASSGKPTGSASAKAPPKPPATKSAGAGKKPGTGGSAPSEKKSSSGNGAGNGSSDETGFWLGAAAVALGLAYVVFEPVSLVMSSVVNGGTDEVAIGDCMAYITDDEDGGGWVEVPCFAAAATTTVVWKYTQSSLSEYSTVPAACDSASFYPVINGQTVCLASKD</sequence>
<dbReference type="PANTHER" id="PTHR43289">
    <property type="entry name" value="MITOGEN-ACTIVATED PROTEIN KINASE KINASE KINASE 20-RELATED"/>
    <property type="match status" value="1"/>
</dbReference>
<dbReference type="InterPro" id="IPR011009">
    <property type="entry name" value="Kinase-like_dom_sf"/>
</dbReference>
<comment type="caution">
    <text evidence="8">The sequence shown here is derived from an EMBL/GenBank/DDBJ whole genome shotgun (WGS) entry which is preliminary data.</text>
</comment>
<dbReference type="Gene3D" id="3.30.200.20">
    <property type="entry name" value="Phosphorylase Kinase, domain 1"/>
    <property type="match status" value="1"/>
</dbReference>
<dbReference type="CDD" id="cd14014">
    <property type="entry name" value="STKc_PknB_like"/>
    <property type="match status" value="1"/>
</dbReference>
<evidence type="ECO:0000256" key="6">
    <source>
        <dbReference type="SAM" id="MobiDB-lite"/>
    </source>
</evidence>
<dbReference type="SMART" id="SM00220">
    <property type="entry name" value="S_TKc"/>
    <property type="match status" value="1"/>
</dbReference>
<keyword evidence="2 5" id="KW-0547">Nucleotide-binding</keyword>
<keyword evidence="4 5" id="KW-0067">ATP-binding</keyword>
<evidence type="ECO:0000256" key="1">
    <source>
        <dbReference type="ARBA" id="ARBA00022679"/>
    </source>
</evidence>